<accession>A0ABW5EL52</accession>
<proteinExistence type="predicted"/>
<protein>
    <submittedName>
        <fullName evidence="2">Uncharacterized protein</fullName>
    </submittedName>
</protein>
<organism evidence="2 3">
    <name type="scientific">Delftia deserti</name>
    <dbReference type="NCBI Taxonomy" id="1651218"/>
    <lineage>
        <taxon>Bacteria</taxon>
        <taxon>Pseudomonadati</taxon>
        <taxon>Pseudomonadota</taxon>
        <taxon>Betaproteobacteria</taxon>
        <taxon>Burkholderiales</taxon>
        <taxon>Comamonadaceae</taxon>
        <taxon>Delftia</taxon>
    </lineage>
</organism>
<sequence length="65" mass="6281">MPLWIALNALCFQGRPPAQSLNPCTPPAPANPARQAGSTGSAPPAAEAGAFARGAGDVAAGTNGP</sequence>
<evidence type="ECO:0000256" key="1">
    <source>
        <dbReference type="SAM" id="MobiDB-lite"/>
    </source>
</evidence>
<name>A0ABW5EL52_9BURK</name>
<dbReference type="RefSeq" id="WP_380108429.1">
    <property type="nucleotide sequence ID" value="NZ_JBHSIH010000001.1"/>
</dbReference>
<evidence type="ECO:0000313" key="3">
    <source>
        <dbReference type="Proteomes" id="UP001597287"/>
    </source>
</evidence>
<feature type="compositionally biased region" description="Low complexity" evidence="1">
    <location>
        <begin position="31"/>
        <end position="56"/>
    </location>
</feature>
<keyword evidence="3" id="KW-1185">Reference proteome</keyword>
<reference evidence="3" key="1">
    <citation type="journal article" date="2019" name="Int. J. Syst. Evol. Microbiol.">
        <title>The Global Catalogue of Microorganisms (GCM) 10K type strain sequencing project: providing services to taxonomists for standard genome sequencing and annotation.</title>
        <authorList>
            <consortium name="The Broad Institute Genomics Platform"/>
            <consortium name="The Broad Institute Genome Sequencing Center for Infectious Disease"/>
            <person name="Wu L."/>
            <person name="Ma J."/>
        </authorList>
    </citation>
    <scope>NUCLEOTIDE SEQUENCE [LARGE SCALE GENOMIC DNA]</scope>
    <source>
        <strain evidence="3">CCUG 62793</strain>
    </source>
</reference>
<evidence type="ECO:0000313" key="2">
    <source>
        <dbReference type="EMBL" id="MFD2318725.1"/>
    </source>
</evidence>
<feature type="region of interest" description="Disordered" evidence="1">
    <location>
        <begin position="16"/>
        <end position="65"/>
    </location>
</feature>
<dbReference type="Proteomes" id="UP001597287">
    <property type="component" value="Unassembled WGS sequence"/>
</dbReference>
<dbReference type="EMBL" id="JBHUIG010000006">
    <property type="protein sequence ID" value="MFD2318725.1"/>
    <property type="molecule type" value="Genomic_DNA"/>
</dbReference>
<comment type="caution">
    <text evidence="2">The sequence shown here is derived from an EMBL/GenBank/DDBJ whole genome shotgun (WGS) entry which is preliminary data.</text>
</comment>
<gene>
    <name evidence="2" type="ORF">ACFSPV_08410</name>
</gene>